<comment type="caution">
    <text evidence="5">The sequence shown here is derived from an EMBL/GenBank/DDBJ whole genome shotgun (WGS) entry which is preliminary data.</text>
</comment>
<keyword evidence="1" id="KW-0677">Repeat</keyword>
<dbReference type="Gene3D" id="1.25.40.20">
    <property type="entry name" value="Ankyrin repeat-containing domain"/>
    <property type="match status" value="2"/>
</dbReference>
<dbReference type="PANTHER" id="PTHR24166">
    <property type="entry name" value="ROLLING PEBBLES, ISOFORM B"/>
    <property type="match status" value="1"/>
</dbReference>
<dbReference type="InterPro" id="IPR050889">
    <property type="entry name" value="Dendritic_Spine_Reg/Scaffold"/>
</dbReference>
<evidence type="ECO:0000256" key="1">
    <source>
        <dbReference type="ARBA" id="ARBA00022737"/>
    </source>
</evidence>
<dbReference type="Pfam" id="PF12796">
    <property type="entry name" value="Ank_2"/>
    <property type="match status" value="2"/>
</dbReference>
<reference evidence="5" key="2">
    <citation type="submission" date="2023-06" db="EMBL/GenBank/DDBJ databases">
        <authorList>
            <consortium name="Lawrence Berkeley National Laboratory"/>
            <person name="Haridas S."/>
            <person name="Hensen N."/>
            <person name="Bonometti L."/>
            <person name="Westerberg I."/>
            <person name="Brannstrom I.O."/>
            <person name="Guillou S."/>
            <person name="Cros-Aarteil S."/>
            <person name="Calhoun S."/>
            <person name="Kuo A."/>
            <person name="Mondo S."/>
            <person name="Pangilinan J."/>
            <person name="Riley R."/>
            <person name="Labutti K."/>
            <person name="Andreopoulos B."/>
            <person name="Lipzen A."/>
            <person name="Chen C."/>
            <person name="Yanf M."/>
            <person name="Daum C."/>
            <person name="Ng V."/>
            <person name="Clum A."/>
            <person name="Steindorff A."/>
            <person name="Ohm R."/>
            <person name="Martin F."/>
            <person name="Silar P."/>
            <person name="Natvig D."/>
            <person name="Lalanne C."/>
            <person name="Gautier V."/>
            <person name="Ament-Velasquez S.L."/>
            <person name="Kruys A."/>
            <person name="Hutchinson M.I."/>
            <person name="Powell A.J."/>
            <person name="Barry K."/>
            <person name="Miller A.N."/>
            <person name="Grigoriev I.V."/>
            <person name="Debuchy R."/>
            <person name="Gladieux P."/>
            <person name="Thoren M.H."/>
            <person name="Johannesson H."/>
        </authorList>
    </citation>
    <scope>NUCLEOTIDE SEQUENCE</scope>
    <source>
        <strain evidence="5">CBS 955.72</strain>
    </source>
</reference>
<feature type="repeat" description="ANK" evidence="3">
    <location>
        <begin position="337"/>
        <end position="369"/>
    </location>
</feature>
<feature type="region of interest" description="Disordered" evidence="4">
    <location>
        <begin position="443"/>
        <end position="474"/>
    </location>
</feature>
<dbReference type="PANTHER" id="PTHR24166:SF48">
    <property type="entry name" value="PROTEIN VAPYRIN"/>
    <property type="match status" value="1"/>
</dbReference>
<dbReference type="InterPro" id="IPR036770">
    <property type="entry name" value="Ankyrin_rpt-contain_sf"/>
</dbReference>
<evidence type="ECO:0000313" key="5">
    <source>
        <dbReference type="EMBL" id="KAK3350260.1"/>
    </source>
</evidence>
<dbReference type="PROSITE" id="PS50297">
    <property type="entry name" value="ANK_REP_REGION"/>
    <property type="match status" value="2"/>
</dbReference>
<name>A0AAJ0MDH3_9PEZI</name>
<keyword evidence="2 3" id="KW-0040">ANK repeat</keyword>
<dbReference type="SUPFAM" id="SSF48403">
    <property type="entry name" value="Ankyrin repeat"/>
    <property type="match status" value="1"/>
</dbReference>
<accession>A0AAJ0MDH3</accession>
<dbReference type="SMART" id="SM00248">
    <property type="entry name" value="ANK"/>
    <property type="match status" value="5"/>
</dbReference>
<dbReference type="InterPro" id="IPR002110">
    <property type="entry name" value="Ankyrin_rpt"/>
</dbReference>
<evidence type="ECO:0000256" key="3">
    <source>
        <dbReference type="PROSITE-ProRule" id="PRU00023"/>
    </source>
</evidence>
<reference evidence="5" key="1">
    <citation type="journal article" date="2023" name="Mol. Phylogenet. Evol.">
        <title>Genome-scale phylogeny and comparative genomics of the fungal order Sordariales.</title>
        <authorList>
            <person name="Hensen N."/>
            <person name="Bonometti L."/>
            <person name="Westerberg I."/>
            <person name="Brannstrom I.O."/>
            <person name="Guillou S."/>
            <person name="Cros-Aarteil S."/>
            <person name="Calhoun S."/>
            <person name="Haridas S."/>
            <person name="Kuo A."/>
            <person name="Mondo S."/>
            <person name="Pangilinan J."/>
            <person name="Riley R."/>
            <person name="LaButti K."/>
            <person name="Andreopoulos B."/>
            <person name="Lipzen A."/>
            <person name="Chen C."/>
            <person name="Yan M."/>
            <person name="Daum C."/>
            <person name="Ng V."/>
            <person name="Clum A."/>
            <person name="Steindorff A."/>
            <person name="Ohm R.A."/>
            <person name="Martin F."/>
            <person name="Silar P."/>
            <person name="Natvig D.O."/>
            <person name="Lalanne C."/>
            <person name="Gautier V."/>
            <person name="Ament-Velasquez S.L."/>
            <person name="Kruys A."/>
            <person name="Hutchinson M.I."/>
            <person name="Powell A.J."/>
            <person name="Barry K."/>
            <person name="Miller A.N."/>
            <person name="Grigoriev I.V."/>
            <person name="Debuchy R."/>
            <person name="Gladieux P."/>
            <person name="Hiltunen Thoren M."/>
            <person name="Johannesson H."/>
        </authorList>
    </citation>
    <scope>NUCLEOTIDE SEQUENCE</scope>
    <source>
        <strain evidence="5">CBS 955.72</strain>
    </source>
</reference>
<proteinExistence type="predicted"/>
<dbReference type="AlphaFoldDB" id="A0AAJ0MDH3"/>
<dbReference type="Proteomes" id="UP001275084">
    <property type="component" value="Unassembled WGS sequence"/>
</dbReference>
<feature type="compositionally biased region" description="Low complexity" evidence="4">
    <location>
        <begin position="460"/>
        <end position="474"/>
    </location>
</feature>
<evidence type="ECO:0000313" key="6">
    <source>
        <dbReference type="Proteomes" id="UP001275084"/>
    </source>
</evidence>
<feature type="repeat" description="ANK" evidence="3">
    <location>
        <begin position="271"/>
        <end position="295"/>
    </location>
</feature>
<sequence length="474" mass="49980">MTESASTSTLCVEQQTWCASDGAVPSADPITVFSRSASEEALARMGWKSAPGRPKPIECRELVKSNRSLTTPTPSIWMHSNKCSCCAAPTPSLADDALAMQILATSEVYRSRSKSSGISISLFRKNPSSKPKSKLRRRSSGIFSLFTSSTPATPSPSKMATLCLACSALDAPTAARYLFDDGLPVNTHSAAGITPLIAAVRALDATAKPKAQLAFLTFLLDCGADPNATTLPRPGTQVTSVLGAACVLGLVDVVRLLLSRGAAVDAPLGKKGMTALHAAVLADRPDVVQCLLTDGGANVGTVFEAANAGPEWKRDSFYACAGVLVRCGADIGARDGHGRTPVHWAADGGSADVVALLTAPGREGKKSSDMGDDEGATPFAMIVARVEGGAPKQADPEIARLLLEDGANADLMFPRRTSLRRRLLKAERWRKVYEPTLDEFGFGSGSSLSPDTMSERGSERSSLSRRSVRMSMTY</sequence>
<dbReference type="PRINTS" id="PR01415">
    <property type="entry name" value="ANKYRIN"/>
</dbReference>
<evidence type="ECO:0000256" key="2">
    <source>
        <dbReference type="ARBA" id="ARBA00023043"/>
    </source>
</evidence>
<dbReference type="PROSITE" id="PS50088">
    <property type="entry name" value="ANK_REPEAT"/>
    <property type="match status" value="2"/>
</dbReference>
<protein>
    <submittedName>
        <fullName evidence="5">Ankyrin repeat-containing domain protein</fullName>
    </submittedName>
</protein>
<gene>
    <name evidence="5" type="ORF">B0T25DRAFT_457102</name>
</gene>
<dbReference type="EMBL" id="JAUIQD010000005">
    <property type="protein sequence ID" value="KAK3350260.1"/>
    <property type="molecule type" value="Genomic_DNA"/>
</dbReference>
<organism evidence="5 6">
    <name type="scientific">Lasiosphaeria hispida</name>
    <dbReference type="NCBI Taxonomy" id="260671"/>
    <lineage>
        <taxon>Eukaryota</taxon>
        <taxon>Fungi</taxon>
        <taxon>Dikarya</taxon>
        <taxon>Ascomycota</taxon>
        <taxon>Pezizomycotina</taxon>
        <taxon>Sordariomycetes</taxon>
        <taxon>Sordariomycetidae</taxon>
        <taxon>Sordariales</taxon>
        <taxon>Lasiosphaeriaceae</taxon>
        <taxon>Lasiosphaeria</taxon>
    </lineage>
</organism>
<evidence type="ECO:0000256" key="4">
    <source>
        <dbReference type="SAM" id="MobiDB-lite"/>
    </source>
</evidence>
<keyword evidence="6" id="KW-1185">Reference proteome</keyword>